<dbReference type="GO" id="GO:0000978">
    <property type="term" value="F:RNA polymerase II cis-regulatory region sequence-specific DNA binding"/>
    <property type="evidence" value="ECO:0007669"/>
    <property type="project" value="TreeGrafter"/>
</dbReference>
<dbReference type="PANTHER" id="PTHR45614">
    <property type="entry name" value="MYB PROTEIN-RELATED"/>
    <property type="match status" value="1"/>
</dbReference>
<dbReference type="InterPro" id="IPR027417">
    <property type="entry name" value="P-loop_NTPase"/>
</dbReference>
<comment type="caution">
    <text evidence="3">The sequence shown here is derived from an EMBL/GenBank/DDBJ whole genome shotgun (WGS) entry which is preliminary data.</text>
</comment>
<feature type="domain" description="Myb-like" evidence="1">
    <location>
        <begin position="1"/>
        <end position="47"/>
    </location>
</feature>
<dbReference type="Proteomes" id="UP000789739">
    <property type="component" value="Unassembled WGS sequence"/>
</dbReference>
<dbReference type="GO" id="GO:0005634">
    <property type="term" value="C:nucleus"/>
    <property type="evidence" value="ECO:0007669"/>
    <property type="project" value="TreeGrafter"/>
</dbReference>
<dbReference type="SUPFAM" id="SSF46689">
    <property type="entry name" value="Homeodomain-like"/>
    <property type="match status" value="1"/>
</dbReference>
<dbReference type="Pfam" id="PF13921">
    <property type="entry name" value="Myb_DNA-bind_6"/>
    <property type="match status" value="1"/>
</dbReference>
<evidence type="ECO:0000259" key="2">
    <source>
        <dbReference type="PROSITE" id="PS51294"/>
    </source>
</evidence>
<sequence>MEKWSSQEDAVVIKLYEVCGPQWVTISRTLGGVKSAQQCSQRWHSALRSGINKSPFTTFEHDTVRRLYEVHGPRWARISSYFPDRTPNMIKASREETQVEQEPFFGYNPKTGMESLIVVPVSKSSAQQSADRAGRKEIDFNRSNLVRVVLQLKALGETTFLDSGSPAQLMEGLMVVPVSKSSAQQRAGHLEA</sequence>
<dbReference type="OrthoDB" id="2143914at2759"/>
<gene>
    <name evidence="3" type="ORF">PBRASI_LOCUS4162</name>
</gene>
<proteinExistence type="predicted"/>
<reference evidence="3" key="1">
    <citation type="submission" date="2021-06" db="EMBL/GenBank/DDBJ databases">
        <authorList>
            <person name="Kallberg Y."/>
            <person name="Tangrot J."/>
            <person name="Rosling A."/>
        </authorList>
    </citation>
    <scope>NUCLEOTIDE SEQUENCE</scope>
    <source>
        <strain evidence="3">BR232B</strain>
    </source>
</reference>
<name>A0A9N9ALB2_9GLOM</name>
<feature type="domain" description="HTH myb-type" evidence="2">
    <location>
        <begin position="52"/>
        <end position="91"/>
    </location>
</feature>
<dbReference type="GO" id="GO:0000981">
    <property type="term" value="F:DNA-binding transcription factor activity, RNA polymerase II-specific"/>
    <property type="evidence" value="ECO:0007669"/>
    <property type="project" value="TreeGrafter"/>
</dbReference>
<dbReference type="InterPro" id="IPR001005">
    <property type="entry name" value="SANT/Myb"/>
</dbReference>
<organism evidence="3 4">
    <name type="scientific">Paraglomus brasilianum</name>
    <dbReference type="NCBI Taxonomy" id="144538"/>
    <lineage>
        <taxon>Eukaryota</taxon>
        <taxon>Fungi</taxon>
        <taxon>Fungi incertae sedis</taxon>
        <taxon>Mucoromycota</taxon>
        <taxon>Glomeromycotina</taxon>
        <taxon>Glomeromycetes</taxon>
        <taxon>Paraglomerales</taxon>
        <taxon>Paraglomeraceae</taxon>
        <taxon>Paraglomus</taxon>
    </lineage>
</organism>
<evidence type="ECO:0000313" key="3">
    <source>
        <dbReference type="EMBL" id="CAG8532079.1"/>
    </source>
</evidence>
<dbReference type="InterPro" id="IPR050560">
    <property type="entry name" value="MYB_TF"/>
</dbReference>
<dbReference type="InterPro" id="IPR017930">
    <property type="entry name" value="Myb_dom"/>
</dbReference>
<dbReference type="AlphaFoldDB" id="A0A9N9ALB2"/>
<dbReference type="Gene3D" id="1.10.10.60">
    <property type="entry name" value="Homeodomain-like"/>
    <property type="match status" value="2"/>
</dbReference>
<dbReference type="PROSITE" id="PS50090">
    <property type="entry name" value="MYB_LIKE"/>
    <property type="match status" value="1"/>
</dbReference>
<keyword evidence="4" id="KW-1185">Reference proteome</keyword>
<dbReference type="PROSITE" id="PS51294">
    <property type="entry name" value="HTH_MYB"/>
    <property type="match status" value="2"/>
</dbReference>
<feature type="domain" description="HTH myb-type" evidence="2">
    <location>
        <begin position="1"/>
        <end position="51"/>
    </location>
</feature>
<dbReference type="InterPro" id="IPR009057">
    <property type="entry name" value="Homeodomain-like_sf"/>
</dbReference>
<dbReference type="CDD" id="cd00167">
    <property type="entry name" value="SANT"/>
    <property type="match status" value="2"/>
</dbReference>
<dbReference type="PANTHER" id="PTHR45614:SF232">
    <property type="entry name" value="TRANSCRIPTION FACTOR MYB3R-2"/>
    <property type="match status" value="1"/>
</dbReference>
<dbReference type="Gene3D" id="3.40.50.300">
    <property type="entry name" value="P-loop containing nucleotide triphosphate hydrolases"/>
    <property type="match status" value="1"/>
</dbReference>
<evidence type="ECO:0000259" key="1">
    <source>
        <dbReference type="PROSITE" id="PS50090"/>
    </source>
</evidence>
<dbReference type="SMART" id="SM00717">
    <property type="entry name" value="SANT"/>
    <property type="match status" value="2"/>
</dbReference>
<accession>A0A9N9ALB2</accession>
<dbReference type="EMBL" id="CAJVPI010000415">
    <property type="protein sequence ID" value="CAG8532079.1"/>
    <property type="molecule type" value="Genomic_DNA"/>
</dbReference>
<evidence type="ECO:0000313" key="4">
    <source>
        <dbReference type="Proteomes" id="UP000789739"/>
    </source>
</evidence>
<protein>
    <submittedName>
        <fullName evidence="3">5000_t:CDS:1</fullName>
    </submittedName>
</protein>